<dbReference type="GO" id="GO:0016020">
    <property type="term" value="C:membrane"/>
    <property type="evidence" value="ECO:0007669"/>
    <property type="project" value="UniProtKB-SubCell"/>
</dbReference>
<evidence type="ECO:0000256" key="5">
    <source>
        <dbReference type="SAM" id="Phobius"/>
    </source>
</evidence>
<feature type="transmembrane region" description="Helical" evidence="5">
    <location>
        <begin position="71"/>
        <end position="91"/>
    </location>
</feature>
<dbReference type="GO" id="GO:0005549">
    <property type="term" value="F:odorant binding"/>
    <property type="evidence" value="ECO:0007669"/>
    <property type="project" value="TreeGrafter"/>
</dbReference>
<keyword evidence="8" id="KW-1185">Reference proteome</keyword>
<dbReference type="InterPro" id="IPR017452">
    <property type="entry name" value="GPCR_Rhodpsn_7TM"/>
</dbReference>
<dbReference type="GO" id="GO:0004984">
    <property type="term" value="F:olfactory receptor activity"/>
    <property type="evidence" value="ECO:0007669"/>
    <property type="project" value="TreeGrafter"/>
</dbReference>
<gene>
    <name evidence="7" type="ORF">AAFF_G00079320</name>
</gene>
<feature type="transmembrane region" description="Helical" evidence="5">
    <location>
        <begin position="12"/>
        <end position="30"/>
    </location>
</feature>
<dbReference type="PANTHER" id="PTHR26451:SF866">
    <property type="entry name" value="ODORANT RECEPTOR-RELATED"/>
    <property type="match status" value="1"/>
</dbReference>
<dbReference type="PANTHER" id="PTHR26451">
    <property type="entry name" value="G_PROTEIN_RECEP_F1_2 DOMAIN-CONTAINING PROTEIN"/>
    <property type="match status" value="1"/>
</dbReference>
<name>A0AAD7WCI3_9TELE</name>
<evidence type="ECO:0000256" key="3">
    <source>
        <dbReference type="ARBA" id="ARBA00022989"/>
    </source>
</evidence>
<feature type="transmembrane region" description="Helical" evidence="5">
    <location>
        <begin position="42"/>
        <end position="65"/>
    </location>
</feature>
<evidence type="ECO:0000313" key="8">
    <source>
        <dbReference type="Proteomes" id="UP001221898"/>
    </source>
</evidence>
<evidence type="ECO:0000256" key="4">
    <source>
        <dbReference type="ARBA" id="ARBA00023136"/>
    </source>
</evidence>
<accession>A0AAD7WCI3</accession>
<dbReference type="Pfam" id="PF00001">
    <property type="entry name" value="7tm_1"/>
    <property type="match status" value="1"/>
</dbReference>
<comment type="caution">
    <text evidence="7">The sequence shown here is derived from an EMBL/GenBank/DDBJ whole genome shotgun (WGS) entry which is preliminary data.</text>
</comment>
<dbReference type="GO" id="GO:0004930">
    <property type="term" value="F:G protein-coupled receptor activity"/>
    <property type="evidence" value="ECO:0007669"/>
    <property type="project" value="InterPro"/>
</dbReference>
<dbReference type="InterPro" id="IPR000276">
    <property type="entry name" value="GPCR_Rhodpsn"/>
</dbReference>
<dbReference type="Proteomes" id="UP001221898">
    <property type="component" value="Unassembled WGS sequence"/>
</dbReference>
<evidence type="ECO:0000259" key="6">
    <source>
        <dbReference type="PROSITE" id="PS50262"/>
    </source>
</evidence>
<comment type="subcellular location">
    <subcellularLocation>
        <location evidence="1">Membrane</location>
    </subcellularLocation>
</comment>
<proteinExistence type="predicted"/>
<keyword evidence="4 5" id="KW-0472">Membrane</keyword>
<dbReference type="PROSITE" id="PS50262">
    <property type="entry name" value="G_PROTEIN_RECEP_F1_2"/>
    <property type="match status" value="1"/>
</dbReference>
<feature type="domain" description="G-protein coupled receptors family 1 profile" evidence="6">
    <location>
        <begin position="22"/>
        <end position="118"/>
    </location>
</feature>
<keyword evidence="3 5" id="KW-1133">Transmembrane helix</keyword>
<dbReference type="SUPFAM" id="SSF81321">
    <property type="entry name" value="Family A G protein-coupled receptor-like"/>
    <property type="match status" value="1"/>
</dbReference>
<dbReference type="InterPro" id="IPR052921">
    <property type="entry name" value="GPCR1_Superfamily_Member"/>
</dbReference>
<evidence type="ECO:0000256" key="2">
    <source>
        <dbReference type="ARBA" id="ARBA00022692"/>
    </source>
</evidence>
<organism evidence="7 8">
    <name type="scientific">Aldrovandia affinis</name>
    <dbReference type="NCBI Taxonomy" id="143900"/>
    <lineage>
        <taxon>Eukaryota</taxon>
        <taxon>Metazoa</taxon>
        <taxon>Chordata</taxon>
        <taxon>Craniata</taxon>
        <taxon>Vertebrata</taxon>
        <taxon>Euteleostomi</taxon>
        <taxon>Actinopterygii</taxon>
        <taxon>Neopterygii</taxon>
        <taxon>Teleostei</taxon>
        <taxon>Notacanthiformes</taxon>
        <taxon>Halosauridae</taxon>
        <taxon>Aldrovandia</taxon>
    </lineage>
</organism>
<protein>
    <recommendedName>
        <fullName evidence="6">G-protein coupled receptors family 1 profile domain-containing protein</fullName>
    </recommendedName>
</protein>
<keyword evidence="2 5" id="KW-0812">Transmembrane</keyword>
<dbReference type="Gene3D" id="1.20.1070.10">
    <property type="entry name" value="Rhodopsin 7-helix transmembrane proteins"/>
    <property type="match status" value="1"/>
</dbReference>
<dbReference type="EMBL" id="JAINUG010000149">
    <property type="protein sequence ID" value="KAJ8392126.1"/>
    <property type="molecule type" value="Genomic_DNA"/>
</dbReference>
<reference evidence="7" key="1">
    <citation type="journal article" date="2023" name="Science">
        <title>Genome structures resolve the early diversification of teleost fishes.</title>
        <authorList>
            <person name="Parey E."/>
            <person name="Louis A."/>
            <person name="Montfort J."/>
            <person name="Bouchez O."/>
            <person name="Roques C."/>
            <person name="Iampietro C."/>
            <person name="Lluch J."/>
            <person name="Castinel A."/>
            <person name="Donnadieu C."/>
            <person name="Desvignes T."/>
            <person name="Floi Bucao C."/>
            <person name="Jouanno E."/>
            <person name="Wen M."/>
            <person name="Mejri S."/>
            <person name="Dirks R."/>
            <person name="Jansen H."/>
            <person name="Henkel C."/>
            <person name="Chen W.J."/>
            <person name="Zahm M."/>
            <person name="Cabau C."/>
            <person name="Klopp C."/>
            <person name="Thompson A.W."/>
            <person name="Robinson-Rechavi M."/>
            <person name="Braasch I."/>
            <person name="Lecointre G."/>
            <person name="Bobe J."/>
            <person name="Postlethwait J.H."/>
            <person name="Berthelot C."/>
            <person name="Roest Crollius H."/>
            <person name="Guiguen Y."/>
        </authorList>
    </citation>
    <scope>NUCLEOTIDE SEQUENCE</scope>
    <source>
        <strain evidence="7">NC1722</strain>
    </source>
</reference>
<dbReference type="AlphaFoldDB" id="A0AAD7WCI3"/>
<evidence type="ECO:0000313" key="7">
    <source>
        <dbReference type="EMBL" id="KAJ8392126.1"/>
    </source>
</evidence>
<evidence type="ECO:0000256" key="1">
    <source>
        <dbReference type="ARBA" id="ARBA00004370"/>
    </source>
</evidence>
<sequence length="175" mass="20065">MSYENRLRFSLSLVLVLFFIYINCVMLVTLKSKAAFREMSRYILFGHMLFADSLQMIWSMVSYLIYTVKMYISNGLCVILLLLPTITLRIAPLNLAVMALERYAAICFPLRHTEISTRIIIIYTYFAIMIEAKSVSSDKGKATKARNTVLLHLIQLGLSLSSFMVSESPDIWAER</sequence>